<evidence type="ECO:0000313" key="2">
    <source>
        <dbReference type="EMBL" id="QDT99264.1"/>
    </source>
</evidence>
<reference evidence="2 3" key="1">
    <citation type="submission" date="2019-03" db="EMBL/GenBank/DDBJ databases">
        <title>Deep-cultivation of Planctomycetes and their phenomic and genomic characterization uncovers novel biology.</title>
        <authorList>
            <person name="Wiegand S."/>
            <person name="Jogler M."/>
            <person name="Boedeker C."/>
            <person name="Pinto D."/>
            <person name="Vollmers J."/>
            <person name="Rivas-Marin E."/>
            <person name="Kohn T."/>
            <person name="Peeters S.H."/>
            <person name="Heuer A."/>
            <person name="Rast P."/>
            <person name="Oberbeckmann S."/>
            <person name="Bunk B."/>
            <person name="Jeske O."/>
            <person name="Meyerdierks A."/>
            <person name="Storesund J.E."/>
            <person name="Kallscheuer N."/>
            <person name="Luecker S."/>
            <person name="Lage O.M."/>
            <person name="Pohl T."/>
            <person name="Merkel B.J."/>
            <person name="Hornburger P."/>
            <person name="Mueller R.-W."/>
            <person name="Bruemmer F."/>
            <person name="Labrenz M."/>
            <person name="Spormann A.M."/>
            <person name="Op den Camp H."/>
            <person name="Overmann J."/>
            <person name="Amann R."/>
            <person name="Jetten M.S.M."/>
            <person name="Mascher T."/>
            <person name="Medema M.H."/>
            <person name="Devos D.P."/>
            <person name="Kaster A.-K."/>
            <person name="Ovreas L."/>
            <person name="Rohde M."/>
            <person name="Galperin M.Y."/>
            <person name="Jogler C."/>
        </authorList>
    </citation>
    <scope>NUCLEOTIDE SEQUENCE [LARGE SCALE GENOMIC DNA]</scope>
    <source>
        <strain evidence="2 3">V144</strain>
    </source>
</reference>
<protein>
    <recommendedName>
        <fullName evidence="4">Signal peptide prediction</fullName>
    </recommendedName>
</protein>
<name>A0A517W1Y5_9PLAN</name>
<evidence type="ECO:0008006" key="4">
    <source>
        <dbReference type="Google" id="ProtNLM"/>
    </source>
</evidence>
<dbReference type="Proteomes" id="UP000318704">
    <property type="component" value="Chromosome"/>
</dbReference>
<gene>
    <name evidence="2" type="ORF">V144x_47750</name>
</gene>
<organism evidence="2 3">
    <name type="scientific">Gimesia aquarii</name>
    <dbReference type="NCBI Taxonomy" id="2527964"/>
    <lineage>
        <taxon>Bacteria</taxon>
        <taxon>Pseudomonadati</taxon>
        <taxon>Planctomycetota</taxon>
        <taxon>Planctomycetia</taxon>
        <taxon>Planctomycetales</taxon>
        <taxon>Planctomycetaceae</taxon>
        <taxon>Gimesia</taxon>
    </lineage>
</organism>
<proteinExistence type="predicted"/>
<accession>A0A517W1Y5</accession>
<keyword evidence="1" id="KW-1133">Transmembrane helix</keyword>
<dbReference type="EMBL" id="CP037920">
    <property type="protein sequence ID" value="QDT99264.1"/>
    <property type="molecule type" value="Genomic_DNA"/>
</dbReference>
<sequence length="142" mass="16413">MRAQPINHIVFLTRVFWASPNTLLGLVIGGVGMCFGGRARIRGRAIEFYDGGTKWFVQRLPHGQFTLALTLGHTILGQTDASLDISRKHETVHILQYERWGPFLLPAYFLSSIYMWLVGRRFYRDNPFEREAYNTDGEEYDL</sequence>
<dbReference type="AlphaFoldDB" id="A0A517W1Y5"/>
<evidence type="ECO:0000313" key="3">
    <source>
        <dbReference type="Proteomes" id="UP000318704"/>
    </source>
</evidence>
<keyword evidence="1" id="KW-0472">Membrane</keyword>
<evidence type="ECO:0000256" key="1">
    <source>
        <dbReference type="SAM" id="Phobius"/>
    </source>
</evidence>
<dbReference type="KEGG" id="gaw:V144x_47750"/>
<keyword evidence="1" id="KW-0812">Transmembrane</keyword>
<dbReference type="RefSeq" id="WP_232102613.1">
    <property type="nucleotide sequence ID" value="NZ_CP037920.1"/>
</dbReference>
<feature type="transmembrane region" description="Helical" evidence="1">
    <location>
        <begin position="15"/>
        <end position="35"/>
    </location>
</feature>
<feature type="transmembrane region" description="Helical" evidence="1">
    <location>
        <begin position="103"/>
        <end position="123"/>
    </location>
</feature>